<dbReference type="PATRIC" id="fig|136857.5.peg.1376"/>
<dbReference type="OrthoDB" id="4420946at2"/>
<reference evidence="2" key="2">
    <citation type="submission" date="2015-05" db="EMBL/GenBank/DDBJ databases">
        <title>Complete genome sequence of Corynebacterium testudinoris DSM 44614, recovered from necrotic lesions in the mouth of a tortoise.</title>
        <authorList>
            <person name="Ruckert C."/>
            <person name="Albersmeier A."/>
            <person name="Winkler A."/>
            <person name="Tauch A."/>
        </authorList>
    </citation>
    <scope>NUCLEOTIDE SEQUENCE [LARGE SCALE GENOMIC DNA]</scope>
    <source>
        <strain evidence="2">DSM 44614</strain>
    </source>
</reference>
<name>A0A0G3H623_9CORY</name>
<sequence>MDIRSQVWSPLQNTSVWLGAWLYGLTSTDHLIDALNDLGSQELIDALRDLRRVTRDVAPGEPLLRLVLSGPGDAPALRAGSASATAASKSTGNAIVVRDRDPLTSHVLVPDSSGHWEWFTEDQPLPAPAWLSPGEADHLLTQATDEATRLIETSGYRTDALRSPRLTVGTLADFYDTPGLPESVPPRAARLFARADNVAAIIETVTTRMNDHRLDPQLLGLWRHIRQARMAGVAYAVGEFGRLS</sequence>
<dbReference type="RefSeq" id="WP_047253104.1">
    <property type="nucleotide sequence ID" value="NZ_CP011545.1"/>
</dbReference>
<protein>
    <submittedName>
        <fullName evidence="1">Uncharacterized protein</fullName>
    </submittedName>
</protein>
<dbReference type="AlphaFoldDB" id="A0A0G3H623"/>
<accession>A0A0G3H623</accession>
<dbReference type="EMBL" id="CP011545">
    <property type="protein sequence ID" value="AKK08819.1"/>
    <property type="molecule type" value="Genomic_DNA"/>
</dbReference>
<gene>
    <name evidence="1" type="ORF">CTEST_06910</name>
</gene>
<organism evidence="1 2">
    <name type="scientific">Corynebacterium testudinoris</name>
    <dbReference type="NCBI Taxonomy" id="136857"/>
    <lineage>
        <taxon>Bacteria</taxon>
        <taxon>Bacillati</taxon>
        <taxon>Actinomycetota</taxon>
        <taxon>Actinomycetes</taxon>
        <taxon>Mycobacteriales</taxon>
        <taxon>Corynebacteriaceae</taxon>
        <taxon>Corynebacterium</taxon>
    </lineage>
</organism>
<dbReference type="STRING" id="136857.CTEST_06910"/>
<proteinExistence type="predicted"/>
<dbReference type="KEGG" id="cted:CTEST_06910"/>
<reference evidence="1 2" key="1">
    <citation type="journal article" date="2015" name="Genome Announc.">
        <title>Complete Genome Sequence of the Type Strain Corynebacterium testudinoris DSM 44614, Recovered from Necrotic Lesions in the Mouth of a Tortoise.</title>
        <authorList>
            <person name="Ruckert C."/>
            <person name="Kriete M."/>
            <person name="Jaenicke S."/>
            <person name="Winkler A."/>
            <person name="Tauch A."/>
        </authorList>
    </citation>
    <scope>NUCLEOTIDE SEQUENCE [LARGE SCALE GENOMIC DNA]</scope>
    <source>
        <strain evidence="1 2">DSM 44614</strain>
    </source>
</reference>
<evidence type="ECO:0000313" key="1">
    <source>
        <dbReference type="EMBL" id="AKK08819.1"/>
    </source>
</evidence>
<evidence type="ECO:0000313" key="2">
    <source>
        <dbReference type="Proteomes" id="UP000035540"/>
    </source>
</evidence>
<keyword evidence="2" id="KW-1185">Reference proteome</keyword>
<dbReference type="Proteomes" id="UP000035540">
    <property type="component" value="Chromosome"/>
</dbReference>